<name>A0A7W5CLH3_9MICO</name>
<evidence type="ECO:0000313" key="3">
    <source>
        <dbReference type="EMBL" id="MBB3159509.1"/>
    </source>
</evidence>
<sequence length="104" mass="10763">MSTSDADAAKTAKDHTNRATDALRRDNGSCTGQGDNRGAAEKVGDTVSLAVDATSEPATNAIDIVLAATTRAGITIRRNLRRTILTTGAVALAIAAAMALLRRR</sequence>
<accession>A0A7W5CLH3</accession>
<organism evidence="3 4">
    <name type="scientific">Microbacterium proteolyticum</name>
    <dbReference type="NCBI Taxonomy" id="1572644"/>
    <lineage>
        <taxon>Bacteria</taxon>
        <taxon>Bacillati</taxon>
        <taxon>Actinomycetota</taxon>
        <taxon>Actinomycetes</taxon>
        <taxon>Micrococcales</taxon>
        <taxon>Microbacteriaceae</taxon>
        <taxon>Microbacterium</taxon>
    </lineage>
</organism>
<keyword evidence="2" id="KW-0472">Membrane</keyword>
<dbReference type="Proteomes" id="UP000543579">
    <property type="component" value="Unassembled WGS sequence"/>
</dbReference>
<evidence type="ECO:0000256" key="1">
    <source>
        <dbReference type="SAM" id="MobiDB-lite"/>
    </source>
</evidence>
<dbReference type="EMBL" id="JACHXY010000005">
    <property type="protein sequence ID" value="MBB3159509.1"/>
    <property type="molecule type" value="Genomic_DNA"/>
</dbReference>
<keyword evidence="2" id="KW-0812">Transmembrane</keyword>
<dbReference type="AlphaFoldDB" id="A0A7W5CLH3"/>
<proteinExistence type="predicted"/>
<feature type="transmembrane region" description="Helical" evidence="2">
    <location>
        <begin position="83"/>
        <end position="101"/>
    </location>
</feature>
<comment type="caution">
    <text evidence="3">The sequence shown here is derived from an EMBL/GenBank/DDBJ whole genome shotgun (WGS) entry which is preliminary data.</text>
</comment>
<feature type="compositionally biased region" description="Basic and acidic residues" evidence="1">
    <location>
        <begin position="7"/>
        <end position="27"/>
    </location>
</feature>
<keyword evidence="2" id="KW-1133">Transmembrane helix</keyword>
<reference evidence="3 4" key="1">
    <citation type="submission" date="2020-08" db="EMBL/GenBank/DDBJ databases">
        <title>Genomic Encyclopedia of Type Strains, Phase III (KMG-III): the genomes of soil and plant-associated and newly described type strains.</title>
        <authorList>
            <person name="Whitman W."/>
        </authorList>
    </citation>
    <scope>NUCLEOTIDE SEQUENCE [LARGE SCALE GENOMIC DNA]</scope>
    <source>
        <strain evidence="3 4">CECT 8356</strain>
    </source>
</reference>
<protein>
    <submittedName>
        <fullName evidence="3">Uncharacterized protein</fullName>
    </submittedName>
</protein>
<evidence type="ECO:0000313" key="4">
    <source>
        <dbReference type="Proteomes" id="UP000543579"/>
    </source>
</evidence>
<evidence type="ECO:0000256" key="2">
    <source>
        <dbReference type="SAM" id="Phobius"/>
    </source>
</evidence>
<gene>
    <name evidence="3" type="ORF">FHS07_003244</name>
</gene>
<dbReference type="RefSeq" id="WP_183420888.1">
    <property type="nucleotide sequence ID" value="NZ_JACHXY010000005.1"/>
</dbReference>
<feature type="region of interest" description="Disordered" evidence="1">
    <location>
        <begin position="1"/>
        <end position="41"/>
    </location>
</feature>